<dbReference type="EMBL" id="WSRP01000035">
    <property type="protein sequence ID" value="MVX57543.1"/>
    <property type="molecule type" value="Genomic_DNA"/>
</dbReference>
<keyword evidence="2" id="KW-1185">Reference proteome</keyword>
<proteinExistence type="predicted"/>
<evidence type="ECO:0000313" key="2">
    <source>
        <dbReference type="Proteomes" id="UP000472580"/>
    </source>
</evidence>
<evidence type="ECO:0000313" key="1">
    <source>
        <dbReference type="EMBL" id="MVX57543.1"/>
    </source>
</evidence>
<dbReference type="RefSeq" id="WP_160335963.1">
    <property type="nucleotide sequence ID" value="NZ_CALPCR010000032.1"/>
</dbReference>
<accession>A0A6L6YL33</accession>
<protein>
    <submittedName>
        <fullName evidence="1">Uncharacterized protein</fullName>
    </submittedName>
</protein>
<comment type="caution">
    <text evidence="1">The sequence shown here is derived from an EMBL/GenBank/DDBJ whole genome shotgun (WGS) entry which is preliminary data.</text>
</comment>
<dbReference type="AlphaFoldDB" id="A0A6L6YL33"/>
<name>A0A6L6YL33_9BURK</name>
<gene>
    <name evidence="1" type="ORF">E5987_10100</name>
</gene>
<dbReference type="Proteomes" id="UP000472580">
    <property type="component" value="Unassembled WGS sequence"/>
</dbReference>
<reference evidence="1 2" key="1">
    <citation type="submission" date="2019-12" db="EMBL/GenBank/DDBJ databases">
        <title>Microbes associate with the intestines of laboratory mice.</title>
        <authorList>
            <person name="Navarre W."/>
            <person name="Wong E."/>
        </authorList>
    </citation>
    <scope>NUCLEOTIDE SEQUENCE [LARGE SCALE GENOMIC DNA]</scope>
    <source>
        <strain evidence="1 2">NM82_D38</strain>
    </source>
</reference>
<dbReference type="OrthoDB" id="9156471at2"/>
<sequence length="108" mass="11965">MALPIEQLYKARDFVNLKNISANHVELAFKNPIIAMLAKGKVAEIASECSPDSAFHSCEMNGNDLTLRFNPELVSERLLAEIFDATPERAEEAAKELAAYVLEKTKQA</sequence>
<organism evidence="1 2">
    <name type="scientific">Parasutterella muris</name>
    <dbReference type="NCBI Taxonomy" id="2565572"/>
    <lineage>
        <taxon>Bacteria</taxon>
        <taxon>Pseudomonadati</taxon>
        <taxon>Pseudomonadota</taxon>
        <taxon>Betaproteobacteria</taxon>
        <taxon>Burkholderiales</taxon>
        <taxon>Sutterellaceae</taxon>
        <taxon>Parasutterella</taxon>
    </lineage>
</organism>